<dbReference type="InterPro" id="IPR001925">
    <property type="entry name" value="Porin_Euk"/>
</dbReference>
<comment type="caution">
    <text evidence="5">The sequence shown here is derived from an EMBL/GenBank/DDBJ whole genome shotgun (WGS) entry which is preliminary data.</text>
</comment>
<evidence type="ECO:0000256" key="3">
    <source>
        <dbReference type="ARBA" id="ARBA00023114"/>
    </source>
</evidence>
<dbReference type="PANTHER" id="PTHR11743:SF70">
    <property type="entry name" value="GH26960P-RELATED"/>
    <property type="match status" value="1"/>
</dbReference>
<dbReference type="EMBL" id="PGCI01000343">
    <property type="protein sequence ID" value="PLW29060.1"/>
    <property type="molecule type" value="Genomic_DNA"/>
</dbReference>
<dbReference type="InterPro" id="IPR027246">
    <property type="entry name" value="Porin_Euk/Tom40"/>
</dbReference>
<dbReference type="GO" id="GO:0015288">
    <property type="term" value="F:porin activity"/>
    <property type="evidence" value="ECO:0007669"/>
    <property type="project" value="UniProtKB-KW"/>
</dbReference>
<dbReference type="Gene3D" id="2.40.160.10">
    <property type="entry name" value="Porin"/>
    <property type="match status" value="1"/>
</dbReference>
<keyword evidence="3" id="KW-0406">Ion transport</keyword>
<organism evidence="5 6">
    <name type="scientific">Puccinia coronata f. sp. avenae</name>
    <dbReference type="NCBI Taxonomy" id="200324"/>
    <lineage>
        <taxon>Eukaryota</taxon>
        <taxon>Fungi</taxon>
        <taxon>Dikarya</taxon>
        <taxon>Basidiomycota</taxon>
        <taxon>Pucciniomycotina</taxon>
        <taxon>Pucciniomycetes</taxon>
        <taxon>Pucciniales</taxon>
        <taxon>Pucciniaceae</taxon>
        <taxon>Puccinia</taxon>
    </lineage>
</organism>
<dbReference type="AlphaFoldDB" id="A0A2N5TU92"/>
<dbReference type="FunFam" id="2.40.160.10:FF:000013">
    <property type="entry name" value="Voltage-dependent anion channel protein 2"/>
    <property type="match status" value="1"/>
</dbReference>
<proteinExistence type="inferred from homology"/>
<dbReference type="Pfam" id="PF01459">
    <property type="entry name" value="Porin_3"/>
    <property type="match status" value="1"/>
</dbReference>
<evidence type="ECO:0000256" key="4">
    <source>
        <dbReference type="SAM" id="MobiDB-lite"/>
    </source>
</evidence>
<comment type="similarity">
    <text evidence="1">Belongs to the eukaryotic mitochondrial porin family.</text>
</comment>
<feature type="compositionally biased region" description="Polar residues" evidence="4">
    <location>
        <begin position="38"/>
        <end position="63"/>
    </location>
</feature>
<sequence length="359" mass="38498">MLAIPTTDRLLVVSEGINPLHTYAVLRRSRATMGRFPSETTSTELQQQEKNPHQEISNNMSTQPVPPSFKDLGKAANDLLGKDYPISGTNLEVKTKAPNNVVFKVAGLRDGKSGVIAGDLEAKYLLPKYGLTFTPTWSTSNLVKAQFELENKIAKGLKLDLATSMNPVSNAKNAALTATYKQPGLHTRTLVDLFRGPSFTLDAVIGRDGFLVGGDATYDVQKAAISKYNAIVGYSAPEYAITLHGLSNLSTFHASYYHKVNRDVEAGAKAIYDSKSSSKNISLEVGTRAYLDNASFIKAKINNTGILGLGYTQALRPGVKVSFGLALDTQQVSGAAAINDEKPGGLNAHKVGASLTFES</sequence>
<accession>A0A2N5TU92</accession>
<dbReference type="PRINTS" id="PR00185">
    <property type="entry name" value="EUKARYTPORIN"/>
</dbReference>
<keyword evidence="3" id="KW-0626">Porin</keyword>
<evidence type="ECO:0000256" key="2">
    <source>
        <dbReference type="ARBA" id="ARBA00022452"/>
    </source>
</evidence>
<keyword evidence="2" id="KW-1134">Transmembrane beta strand</keyword>
<dbReference type="Proteomes" id="UP000235392">
    <property type="component" value="Unassembled WGS sequence"/>
</dbReference>
<dbReference type="GO" id="GO:0008308">
    <property type="term" value="F:voltage-gated monoatomic anion channel activity"/>
    <property type="evidence" value="ECO:0007669"/>
    <property type="project" value="InterPro"/>
</dbReference>
<evidence type="ECO:0000313" key="6">
    <source>
        <dbReference type="Proteomes" id="UP000235392"/>
    </source>
</evidence>
<dbReference type="PANTHER" id="PTHR11743">
    <property type="entry name" value="VOLTAGE-DEPENDENT ANION-SELECTIVE CHANNEL"/>
    <property type="match status" value="1"/>
</dbReference>
<dbReference type="CDD" id="cd07306">
    <property type="entry name" value="Porin3_VDAC"/>
    <property type="match status" value="1"/>
</dbReference>
<keyword evidence="3" id="KW-0813">Transport</keyword>
<feature type="region of interest" description="Disordered" evidence="4">
    <location>
        <begin position="36"/>
        <end position="67"/>
    </location>
</feature>
<name>A0A2N5TU92_9BASI</name>
<protein>
    <recommendedName>
        <fullName evidence="7">Mitochondrial outer membrane protein porin</fullName>
    </recommendedName>
</protein>
<reference evidence="5 6" key="1">
    <citation type="submission" date="2017-11" db="EMBL/GenBank/DDBJ databases">
        <title>De novo assembly and phasing of dikaryotic genomes from two isolates of Puccinia coronata f. sp. avenae, the causal agent of oat crown rust.</title>
        <authorList>
            <person name="Miller M.E."/>
            <person name="Zhang Y."/>
            <person name="Omidvar V."/>
            <person name="Sperschneider J."/>
            <person name="Schwessinger B."/>
            <person name="Raley C."/>
            <person name="Palmer J.M."/>
            <person name="Garnica D."/>
            <person name="Upadhyaya N."/>
            <person name="Rathjen J."/>
            <person name="Taylor J.M."/>
            <person name="Park R.F."/>
            <person name="Dodds P.N."/>
            <person name="Hirsch C.D."/>
            <person name="Kianian S.F."/>
            <person name="Figueroa M."/>
        </authorList>
    </citation>
    <scope>NUCLEOTIDE SEQUENCE [LARGE SCALE GENOMIC DNA]</scope>
    <source>
        <strain evidence="5">12SD80</strain>
    </source>
</reference>
<evidence type="ECO:0000256" key="1">
    <source>
        <dbReference type="ARBA" id="ARBA00007780"/>
    </source>
</evidence>
<keyword evidence="2" id="KW-0472">Membrane</keyword>
<dbReference type="InterPro" id="IPR023614">
    <property type="entry name" value="Porin_dom_sf"/>
</dbReference>
<keyword evidence="2" id="KW-0812">Transmembrane</keyword>
<dbReference type="GO" id="GO:0046930">
    <property type="term" value="C:pore complex"/>
    <property type="evidence" value="ECO:0007669"/>
    <property type="project" value="UniProtKB-KW"/>
</dbReference>
<dbReference type="GO" id="GO:0005741">
    <property type="term" value="C:mitochondrial outer membrane"/>
    <property type="evidence" value="ECO:0007669"/>
    <property type="project" value="InterPro"/>
</dbReference>
<evidence type="ECO:0008006" key="7">
    <source>
        <dbReference type="Google" id="ProtNLM"/>
    </source>
</evidence>
<evidence type="ECO:0000313" key="5">
    <source>
        <dbReference type="EMBL" id="PLW29060.1"/>
    </source>
</evidence>
<gene>
    <name evidence="5" type="ORF">PCASD_16245</name>
</gene>